<dbReference type="Proteomes" id="UP001206483">
    <property type="component" value="Unassembled WGS sequence"/>
</dbReference>
<accession>A0ABT1IWM3</accession>
<keyword evidence="3" id="KW-1185">Reference proteome</keyword>
<dbReference type="InterPro" id="IPR029068">
    <property type="entry name" value="Glyas_Bleomycin-R_OHBP_Dase"/>
</dbReference>
<organism evidence="2 3">
    <name type="scientific">Kitasatospora paracochleata</name>
    <dbReference type="NCBI Taxonomy" id="58354"/>
    <lineage>
        <taxon>Bacteria</taxon>
        <taxon>Bacillati</taxon>
        <taxon>Actinomycetota</taxon>
        <taxon>Actinomycetes</taxon>
        <taxon>Kitasatosporales</taxon>
        <taxon>Streptomycetaceae</taxon>
        <taxon>Kitasatospora</taxon>
    </lineage>
</organism>
<dbReference type="RefSeq" id="WP_253796530.1">
    <property type="nucleotide sequence ID" value="NZ_BAAAUB010000025.1"/>
</dbReference>
<dbReference type="PANTHER" id="PTHR40265">
    <property type="entry name" value="BLL2707 PROTEIN"/>
    <property type="match status" value="1"/>
</dbReference>
<dbReference type="InterPro" id="IPR025870">
    <property type="entry name" value="Glyoxalase-like_dom"/>
</dbReference>
<protein>
    <recommendedName>
        <fullName evidence="1">Glyoxalase-like domain-containing protein</fullName>
    </recommendedName>
</protein>
<dbReference type="Pfam" id="PF13468">
    <property type="entry name" value="Glyoxalase_3"/>
    <property type="match status" value="1"/>
</dbReference>
<dbReference type="Gene3D" id="3.10.180.10">
    <property type="entry name" value="2,3-Dihydroxybiphenyl 1,2-Dioxygenase, domain 1"/>
    <property type="match status" value="1"/>
</dbReference>
<evidence type="ECO:0000313" key="2">
    <source>
        <dbReference type="EMBL" id="MCP2309469.1"/>
    </source>
</evidence>
<evidence type="ECO:0000313" key="3">
    <source>
        <dbReference type="Proteomes" id="UP001206483"/>
    </source>
</evidence>
<sequence length="231" mass="25595">MLRAGHILCKVDDIHAAVRDFEELGFTMAWGGAPDWAHNALLWFESGPFIELFELPARFGLLRHPFALRHGRAAGERLARWARPGEGWRDLALETDDTELDGVRAELRAWGVTVSRVMKGARTRPDGDRVRYQFLAPSPSCLPFVVSAYDPPQRPEKVLHPNGARGVARIGMAVAAADRTAYDALVGSDDPWIDARPSGRTGVRRVELHGLEDALDPVKLHGAWLAPARRD</sequence>
<name>A0ABT1IWM3_9ACTN</name>
<gene>
    <name evidence="2" type="ORF">FHR36_002593</name>
</gene>
<dbReference type="SUPFAM" id="SSF54593">
    <property type="entry name" value="Glyoxalase/Bleomycin resistance protein/Dihydroxybiphenyl dioxygenase"/>
    <property type="match status" value="1"/>
</dbReference>
<dbReference type="EMBL" id="JAMZDX010000002">
    <property type="protein sequence ID" value="MCP2309469.1"/>
    <property type="molecule type" value="Genomic_DNA"/>
</dbReference>
<reference evidence="2 3" key="1">
    <citation type="submission" date="2022-06" db="EMBL/GenBank/DDBJ databases">
        <title>Sequencing the genomes of 1000 actinobacteria strains.</title>
        <authorList>
            <person name="Klenk H.-P."/>
        </authorList>
    </citation>
    <scope>NUCLEOTIDE SEQUENCE [LARGE SCALE GENOMIC DNA]</scope>
    <source>
        <strain evidence="2 3">DSM 41656</strain>
    </source>
</reference>
<feature type="domain" description="Glyoxalase-like" evidence="1">
    <location>
        <begin position="6"/>
        <end position="181"/>
    </location>
</feature>
<dbReference type="PANTHER" id="PTHR40265:SF1">
    <property type="entry name" value="GLYOXALASE-LIKE DOMAIN-CONTAINING PROTEIN"/>
    <property type="match status" value="1"/>
</dbReference>
<evidence type="ECO:0000259" key="1">
    <source>
        <dbReference type="Pfam" id="PF13468"/>
    </source>
</evidence>
<comment type="caution">
    <text evidence="2">The sequence shown here is derived from an EMBL/GenBank/DDBJ whole genome shotgun (WGS) entry which is preliminary data.</text>
</comment>
<proteinExistence type="predicted"/>